<accession>A0A917J6U0</accession>
<keyword evidence="4" id="KW-1185">Reference proteome</keyword>
<sequence>MRRLIYGLLYFLLLIICCTETRAQSNKGTEFWTAYMHHVNGITGSAPSGMNLYIASDANTTGTVEIADGSFSPITFTIAANDVQVIPIPTSAFINTEGYFSKGIHIKSERPVAVYAHIYAQSVSGATLLLPVNAMGKEYYSLNYTQISNNSNARSSFSVIATEDSTKVEITPSAALTSGAPANTKFTITLLKKGDLYQGLSFTDLTGTKIRSISAADGKCKKISVFSGSGKIGIGCSSPANLSSDNFFQQVYPTASWGKYYITAPLANRPYDVYRIVLSDPSTVVTLNGTAVAASSFTGGLYYEFTGTQPNVVSADKPIQVVQYSATQNQTLGSTCRPTTGDIGDPEMIYVPAIEQSIDHVTLYSTGQFRILANYINVIIPTKAISTFVLDGVPTSNGFTPIPGNTAYSYAQLTVGEGRHTISASEGFNAIAYGFGNAESYGYAAGTNLRNLNESLVLSQGNNTTQLNGCNNVPYTLKLVVPYPVTKIEWDLGDGTKNTDSSPTPVSVEPRSDGTTLYHYQYIQAKSYIPGFYVATATVTTNLITNDDCGSTRDISFNFNITDFPVADFVTTGGVCEGAAIQFTDKSDPKQSSITNWVWTFGDKYSTTANPDSSIAQNPTHTYSRPGKYEVTLSVINQNGCASQVLKKKIIYINSIPVAHIQPSLPDCATQSITFLDKSTTIDGTVNKWLWDFGDANADAADNTSTLKDPVHVYSQPGTYKVKLQVTTDSSCVSATDSIEVKVGYLPKADFTLPDVCLDNATATFVNKSNVPDNTPLTYKWDFGDPLSTAVNNTSYDKDGRHTYHETRDANNPYIVKLTVTTANGCFKDTTMNLVVNGSNPKPEFTPDAANTYCSKDSVIFVDGSVPDFGVITRLRWYYDMVNKPNEYEEFLYRDGTIHADKKYKHFYGISHDLTSRTFKVRLEVSSGEGCEYYVEHDVTVFPNPLATLGNIPAEICQEKSAVQITENTNGFVGAPGVFTGDGITSGGLFDPKKAGPGLHTIKYVFKADVSQCPDEQSFNIFVNPTPVVTGKRDITINAGGSVMLEPLALSLNGTNLTYTWSPALGLDRANVRNPVATPAKDVQYTLKVTSDNQCDAYALFNITVLQQPITYNTFTPNGDGRNDKWEIPNMQDHPKGVVEVFTRNGQRVFYAIGYPVPWDGRYNGADLPAGTYYYIIDLKDGKKPLSGPLTIIR</sequence>
<dbReference type="Pfam" id="PF18911">
    <property type="entry name" value="PKD_4"/>
    <property type="match status" value="3"/>
</dbReference>
<feature type="domain" description="PKD" evidence="2">
    <location>
        <begin position="597"/>
        <end position="640"/>
    </location>
</feature>
<dbReference type="Pfam" id="PF13585">
    <property type="entry name" value="CHU_C"/>
    <property type="match status" value="1"/>
</dbReference>
<dbReference type="PANTHER" id="PTHR46534">
    <property type="entry name" value="IGGFC_BINDING DOMAIN-CONTAINING PROTEIN"/>
    <property type="match status" value="1"/>
</dbReference>
<dbReference type="EMBL" id="BMDO01000003">
    <property type="protein sequence ID" value="GGI50230.1"/>
    <property type="molecule type" value="Genomic_DNA"/>
</dbReference>
<dbReference type="SMART" id="SM00089">
    <property type="entry name" value="PKD"/>
    <property type="match status" value="3"/>
</dbReference>
<comment type="caution">
    <text evidence="3">The sequence shown here is derived from an EMBL/GenBank/DDBJ whole genome shotgun (WGS) entry which is preliminary data.</text>
</comment>
<feature type="domain" description="PKD" evidence="2">
    <location>
        <begin position="656"/>
        <end position="743"/>
    </location>
</feature>
<dbReference type="Pfam" id="PF17517">
    <property type="entry name" value="IgGFc_binding"/>
    <property type="match status" value="1"/>
</dbReference>
<proteinExistence type="predicted"/>
<evidence type="ECO:0000313" key="3">
    <source>
        <dbReference type="EMBL" id="GGI50230.1"/>
    </source>
</evidence>
<dbReference type="InterPro" id="IPR026341">
    <property type="entry name" value="T9SS_type_B"/>
</dbReference>
<evidence type="ECO:0000259" key="2">
    <source>
        <dbReference type="PROSITE" id="PS50093"/>
    </source>
</evidence>
<dbReference type="InterPro" id="IPR035986">
    <property type="entry name" value="PKD_dom_sf"/>
</dbReference>
<reference evidence="3" key="2">
    <citation type="submission" date="2020-09" db="EMBL/GenBank/DDBJ databases">
        <authorList>
            <person name="Sun Q."/>
            <person name="Sedlacek I."/>
        </authorList>
    </citation>
    <scope>NUCLEOTIDE SEQUENCE</scope>
    <source>
        <strain evidence="3">CCM 8711</strain>
    </source>
</reference>
<reference evidence="3" key="1">
    <citation type="journal article" date="2014" name="Int. J. Syst. Evol. Microbiol.">
        <title>Complete genome sequence of Corynebacterium casei LMG S-19264T (=DSM 44701T), isolated from a smear-ripened cheese.</title>
        <authorList>
            <consortium name="US DOE Joint Genome Institute (JGI-PGF)"/>
            <person name="Walter F."/>
            <person name="Albersmeier A."/>
            <person name="Kalinowski J."/>
            <person name="Ruckert C."/>
        </authorList>
    </citation>
    <scope>NUCLEOTIDE SEQUENCE</scope>
    <source>
        <strain evidence="3">CCM 8711</strain>
    </source>
</reference>
<dbReference type="SUPFAM" id="SSF49299">
    <property type="entry name" value="PKD domain"/>
    <property type="match status" value="3"/>
</dbReference>
<dbReference type="InterPro" id="IPR035234">
    <property type="entry name" value="IgGFc-bd_N"/>
</dbReference>
<evidence type="ECO:0000313" key="4">
    <source>
        <dbReference type="Proteomes" id="UP000662074"/>
    </source>
</evidence>
<feature type="compositionally biased region" description="Polar residues" evidence="1">
    <location>
        <begin position="496"/>
        <end position="505"/>
    </location>
</feature>
<evidence type="ECO:0000256" key="1">
    <source>
        <dbReference type="SAM" id="MobiDB-lite"/>
    </source>
</evidence>
<dbReference type="AlphaFoldDB" id="A0A917J6U0"/>
<dbReference type="Gene3D" id="2.60.40.10">
    <property type="entry name" value="Immunoglobulins"/>
    <property type="match status" value="3"/>
</dbReference>
<protein>
    <recommendedName>
        <fullName evidence="2">PKD domain-containing protein</fullName>
    </recommendedName>
</protein>
<dbReference type="InterPro" id="IPR000601">
    <property type="entry name" value="PKD_dom"/>
</dbReference>
<dbReference type="Proteomes" id="UP000662074">
    <property type="component" value="Unassembled WGS sequence"/>
</dbReference>
<feature type="region of interest" description="Disordered" evidence="1">
    <location>
        <begin position="493"/>
        <end position="512"/>
    </location>
</feature>
<dbReference type="PANTHER" id="PTHR46534:SF1">
    <property type="entry name" value="IGGFC-BINDING PROTEIN N-TERMINAL DOMAIN-CONTAINING PROTEIN"/>
    <property type="match status" value="1"/>
</dbReference>
<dbReference type="InterPro" id="IPR022409">
    <property type="entry name" value="PKD/Chitinase_dom"/>
</dbReference>
<dbReference type="PROSITE" id="PS50093">
    <property type="entry name" value="PKD"/>
    <property type="match status" value="2"/>
</dbReference>
<gene>
    <name evidence="3" type="ORF">GCM10011425_14420</name>
</gene>
<dbReference type="CDD" id="cd00146">
    <property type="entry name" value="PKD"/>
    <property type="match status" value="2"/>
</dbReference>
<dbReference type="InterPro" id="IPR013783">
    <property type="entry name" value="Ig-like_fold"/>
</dbReference>
<organism evidence="3 4">
    <name type="scientific">Mucilaginibacter galii</name>
    <dbReference type="NCBI Taxonomy" id="2005073"/>
    <lineage>
        <taxon>Bacteria</taxon>
        <taxon>Pseudomonadati</taxon>
        <taxon>Bacteroidota</taxon>
        <taxon>Sphingobacteriia</taxon>
        <taxon>Sphingobacteriales</taxon>
        <taxon>Sphingobacteriaceae</taxon>
        <taxon>Mucilaginibacter</taxon>
    </lineage>
</organism>
<dbReference type="NCBIfam" id="TIGR04131">
    <property type="entry name" value="Bac_Flav_CTERM"/>
    <property type="match status" value="1"/>
</dbReference>
<dbReference type="RefSeq" id="WP_188415244.1">
    <property type="nucleotide sequence ID" value="NZ_BMDO01000003.1"/>
</dbReference>
<name>A0A917J6U0_9SPHI</name>